<feature type="transmembrane region" description="Helical" evidence="9">
    <location>
        <begin position="12"/>
        <end position="38"/>
    </location>
</feature>
<dbReference type="Proteomes" id="UP001317532">
    <property type="component" value="Chromosome"/>
</dbReference>
<keyword evidence="7 9" id="KW-0472">Membrane</keyword>
<comment type="subcellular location">
    <subcellularLocation>
        <location evidence="1">Cell membrane</location>
        <topology evidence="1">Multi-pass membrane protein</topology>
    </subcellularLocation>
</comment>
<evidence type="ECO:0000256" key="5">
    <source>
        <dbReference type="ARBA" id="ARBA00022970"/>
    </source>
</evidence>
<comment type="similarity">
    <text evidence="8">Belongs to the binding-protein-dependent transport system permease family. LivHM subfamily.</text>
</comment>
<dbReference type="GO" id="GO:0022857">
    <property type="term" value="F:transmembrane transporter activity"/>
    <property type="evidence" value="ECO:0007669"/>
    <property type="project" value="InterPro"/>
</dbReference>
<dbReference type="GO" id="GO:0006865">
    <property type="term" value="P:amino acid transport"/>
    <property type="evidence" value="ECO:0007669"/>
    <property type="project" value="UniProtKB-KW"/>
</dbReference>
<dbReference type="KEGG" id="vab:WPS_33870"/>
<accession>A0AAN2CBD3</accession>
<reference evidence="10 11" key="1">
    <citation type="journal article" date="2022" name="ISME Commun">
        <title>Vulcanimicrobium alpinus gen. nov. sp. nov., the first cultivated representative of the candidate phylum 'Eremiobacterota', is a metabolically versatile aerobic anoxygenic phototroph.</title>
        <authorList>
            <person name="Yabe S."/>
            <person name="Muto K."/>
            <person name="Abe K."/>
            <person name="Yokota A."/>
            <person name="Staudigel H."/>
            <person name="Tebo B.M."/>
        </authorList>
    </citation>
    <scope>NUCLEOTIDE SEQUENCE [LARGE SCALE GENOMIC DNA]</scope>
    <source>
        <strain evidence="10 11">WC8-2</strain>
    </source>
</reference>
<evidence type="ECO:0000256" key="3">
    <source>
        <dbReference type="ARBA" id="ARBA00022475"/>
    </source>
</evidence>
<dbReference type="Pfam" id="PF02653">
    <property type="entry name" value="BPD_transp_2"/>
    <property type="match status" value="1"/>
</dbReference>
<feature type="transmembrane region" description="Helical" evidence="9">
    <location>
        <begin position="58"/>
        <end position="83"/>
    </location>
</feature>
<keyword evidence="11" id="KW-1185">Reference proteome</keyword>
<evidence type="ECO:0000256" key="6">
    <source>
        <dbReference type="ARBA" id="ARBA00022989"/>
    </source>
</evidence>
<protein>
    <submittedName>
        <fullName evidence="10">Branched-chain amino acid ABC transporter permease</fullName>
    </submittedName>
</protein>
<feature type="transmembrane region" description="Helical" evidence="9">
    <location>
        <begin position="95"/>
        <end position="114"/>
    </location>
</feature>
<dbReference type="AlphaFoldDB" id="A0AAN2CBD3"/>
<evidence type="ECO:0000313" key="11">
    <source>
        <dbReference type="Proteomes" id="UP001317532"/>
    </source>
</evidence>
<evidence type="ECO:0000256" key="8">
    <source>
        <dbReference type="ARBA" id="ARBA00037998"/>
    </source>
</evidence>
<keyword evidence="2" id="KW-0813">Transport</keyword>
<dbReference type="GO" id="GO:0005886">
    <property type="term" value="C:plasma membrane"/>
    <property type="evidence" value="ECO:0007669"/>
    <property type="project" value="UniProtKB-SubCell"/>
</dbReference>
<dbReference type="PANTHER" id="PTHR11795:SF442">
    <property type="entry name" value="ABC TRANSPORTER ATP-BINDING PROTEIN"/>
    <property type="match status" value="1"/>
</dbReference>
<sequence length="304" mass="30969">MTLALEQVLNGLQFGVMIFLLAAGLTLVFGIMRVINLAHGSIYMLGAYVAAASEARGLPFAAAVVAGALGAALAGLVVEVVVIRRLYGRDHLDQVLATFALILIANDGVSIVWGKTPLLMSTPPALGGSLALGPLTYPSYRLVLIGAGIAVAVGLYLIVQRTRLGMLMRAGATDREILGALGADVARISTTVFVLGALLAGLAGALLGPILAVQIGMGEQILILTFVAIVLGGLGSIRGAFVGALLVGLVDTLGRAYLPSVFHAVAGPDVADSLGNGLAAVAIYVLMAIVLIWKPRGLFPVGSG</sequence>
<organism evidence="10 11">
    <name type="scientific">Vulcanimicrobium alpinum</name>
    <dbReference type="NCBI Taxonomy" id="3016050"/>
    <lineage>
        <taxon>Bacteria</taxon>
        <taxon>Bacillati</taxon>
        <taxon>Vulcanimicrobiota</taxon>
        <taxon>Vulcanimicrobiia</taxon>
        <taxon>Vulcanimicrobiales</taxon>
        <taxon>Vulcanimicrobiaceae</taxon>
        <taxon>Vulcanimicrobium</taxon>
    </lineage>
</organism>
<keyword evidence="4 9" id="KW-0812">Transmembrane</keyword>
<name>A0AAN2CBD3_UNVUL</name>
<evidence type="ECO:0000256" key="7">
    <source>
        <dbReference type="ARBA" id="ARBA00023136"/>
    </source>
</evidence>
<dbReference type="InterPro" id="IPR001851">
    <property type="entry name" value="ABC_transp_permease"/>
</dbReference>
<feature type="transmembrane region" description="Helical" evidence="9">
    <location>
        <begin position="139"/>
        <end position="159"/>
    </location>
</feature>
<evidence type="ECO:0000256" key="1">
    <source>
        <dbReference type="ARBA" id="ARBA00004651"/>
    </source>
</evidence>
<dbReference type="CDD" id="cd06582">
    <property type="entry name" value="TM_PBP1_LivH_like"/>
    <property type="match status" value="1"/>
</dbReference>
<feature type="transmembrane region" description="Helical" evidence="9">
    <location>
        <begin position="192"/>
        <end position="215"/>
    </location>
</feature>
<evidence type="ECO:0000256" key="9">
    <source>
        <dbReference type="SAM" id="Phobius"/>
    </source>
</evidence>
<keyword evidence="5" id="KW-0029">Amino-acid transport</keyword>
<keyword evidence="3" id="KW-1003">Cell membrane</keyword>
<dbReference type="RefSeq" id="WP_317995661.1">
    <property type="nucleotide sequence ID" value="NZ_AP025523.1"/>
</dbReference>
<gene>
    <name evidence="10" type="ORF">WPS_33870</name>
</gene>
<dbReference type="EMBL" id="AP025523">
    <property type="protein sequence ID" value="BDE08111.1"/>
    <property type="molecule type" value="Genomic_DNA"/>
</dbReference>
<feature type="transmembrane region" description="Helical" evidence="9">
    <location>
        <begin position="221"/>
        <end position="253"/>
    </location>
</feature>
<proteinExistence type="inferred from homology"/>
<evidence type="ECO:0000313" key="10">
    <source>
        <dbReference type="EMBL" id="BDE08111.1"/>
    </source>
</evidence>
<dbReference type="InterPro" id="IPR052157">
    <property type="entry name" value="BCAA_transport_permease"/>
</dbReference>
<feature type="transmembrane region" description="Helical" evidence="9">
    <location>
        <begin position="274"/>
        <end position="293"/>
    </location>
</feature>
<evidence type="ECO:0000256" key="4">
    <source>
        <dbReference type="ARBA" id="ARBA00022692"/>
    </source>
</evidence>
<dbReference type="PANTHER" id="PTHR11795">
    <property type="entry name" value="BRANCHED-CHAIN AMINO ACID TRANSPORT SYSTEM PERMEASE PROTEIN LIVH"/>
    <property type="match status" value="1"/>
</dbReference>
<evidence type="ECO:0000256" key="2">
    <source>
        <dbReference type="ARBA" id="ARBA00022448"/>
    </source>
</evidence>
<keyword evidence="6 9" id="KW-1133">Transmembrane helix</keyword>